<dbReference type="InterPro" id="IPR020472">
    <property type="entry name" value="WD40_PAC1"/>
</dbReference>
<dbReference type="PANTHER" id="PTHR19848">
    <property type="entry name" value="WD40 REPEAT PROTEIN"/>
    <property type="match status" value="1"/>
</dbReference>
<gene>
    <name evidence="5" type="ORF">AZE42_03933</name>
</gene>
<organism evidence="5 6">
    <name type="scientific">Rhizopogon vesiculosus</name>
    <dbReference type="NCBI Taxonomy" id="180088"/>
    <lineage>
        <taxon>Eukaryota</taxon>
        <taxon>Fungi</taxon>
        <taxon>Dikarya</taxon>
        <taxon>Basidiomycota</taxon>
        <taxon>Agaricomycotina</taxon>
        <taxon>Agaricomycetes</taxon>
        <taxon>Agaricomycetidae</taxon>
        <taxon>Boletales</taxon>
        <taxon>Suillineae</taxon>
        <taxon>Rhizopogonaceae</taxon>
        <taxon>Rhizopogon</taxon>
    </lineage>
</organism>
<dbReference type="CDD" id="cd00200">
    <property type="entry name" value="WD40"/>
    <property type="match status" value="1"/>
</dbReference>
<keyword evidence="1 3" id="KW-0853">WD repeat</keyword>
<evidence type="ECO:0000256" key="1">
    <source>
        <dbReference type="ARBA" id="ARBA00022574"/>
    </source>
</evidence>
<dbReference type="SMART" id="SM00320">
    <property type="entry name" value="WD40"/>
    <property type="match status" value="6"/>
</dbReference>
<dbReference type="PROSITE" id="PS50082">
    <property type="entry name" value="WD_REPEATS_2"/>
    <property type="match status" value="2"/>
</dbReference>
<dbReference type="Proteomes" id="UP000183567">
    <property type="component" value="Unassembled WGS sequence"/>
</dbReference>
<dbReference type="SUPFAM" id="SSF50978">
    <property type="entry name" value="WD40 repeat-like"/>
    <property type="match status" value="1"/>
</dbReference>
<dbReference type="InterPro" id="IPR019775">
    <property type="entry name" value="WD40_repeat_CS"/>
</dbReference>
<accession>A0A1J8PTI0</accession>
<dbReference type="STRING" id="180088.A0A1J8PTI0"/>
<evidence type="ECO:0000256" key="2">
    <source>
        <dbReference type="ARBA" id="ARBA00022737"/>
    </source>
</evidence>
<dbReference type="PROSITE" id="PS50294">
    <property type="entry name" value="WD_REPEATS_REGION"/>
    <property type="match status" value="2"/>
</dbReference>
<dbReference type="InterPro" id="IPR001680">
    <property type="entry name" value="WD40_rpt"/>
</dbReference>
<evidence type="ECO:0000313" key="5">
    <source>
        <dbReference type="EMBL" id="OJA12197.1"/>
    </source>
</evidence>
<feature type="region of interest" description="Disordered" evidence="4">
    <location>
        <begin position="1"/>
        <end position="27"/>
    </location>
</feature>
<comment type="caution">
    <text evidence="5">The sequence shown here is derived from an EMBL/GenBank/DDBJ whole genome shotgun (WGS) entry which is preliminary data.</text>
</comment>
<keyword evidence="2" id="KW-0677">Repeat</keyword>
<name>A0A1J8PTI0_9AGAM</name>
<evidence type="ECO:0000256" key="4">
    <source>
        <dbReference type="SAM" id="MobiDB-lite"/>
    </source>
</evidence>
<dbReference type="PRINTS" id="PR00320">
    <property type="entry name" value="GPROTEINBRPT"/>
</dbReference>
<dbReference type="EMBL" id="LVVM01004788">
    <property type="protein sequence ID" value="OJA12197.1"/>
    <property type="molecule type" value="Genomic_DNA"/>
</dbReference>
<dbReference type="PROSITE" id="PS00678">
    <property type="entry name" value="WD_REPEATS_1"/>
    <property type="match status" value="1"/>
</dbReference>
<dbReference type="PANTHER" id="PTHR19848:SF8">
    <property type="entry name" value="F-BOX AND WD REPEAT DOMAIN CONTAINING 7"/>
    <property type="match status" value="1"/>
</dbReference>
<dbReference type="InterPro" id="IPR015943">
    <property type="entry name" value="WD40/YVTN_repeat-like_dom_sf"/>
</dbReference>
<keyword evidence="6" id="KW-1185">Reference proteome</keyword>
<sequence length="350" mass="38571">MPDEAPVKQSSMQDGKQLAGTHKDPVKTFEGHQKEITSISTFPDGERIATGEMKKWDAKEAIGALVISGDGGQVVSAEGYNTHDYDKMVYWQLWVRDAETGRVVAGPLDGHTNIVLNLDISSDGGIMASGSYDGTVILWDTKTWQKKGDPLKCGAHVTWVRFSPTGELGVATREDIQIWDLYRRERLAQFKGHANFNNSCNWSLTWTCDGSHLLSAGDQNDSVLRSWDTSTLKQTGNPWTGRDREICNIILNPAGTLLASASDDQTVRLWQLPTGTEVARYEQNDAFRVAFSVDGHFIFSSGLDGKMSQWVIPEDVLAAARGDHMAVELNTEVATPKPKFLCTPAHPHPL</sequence>
<dbReference type="OrthoDB" id="2678204at2759"/>
<dbReference type="InterPro" id="IPR036322">
    <property type="entry name" value="WD40_repeat_dom_sf"/>
</dbReference>
<evidence type="ECO:0000313" key="6">
    <source>
        <dbReference type="Proteomes" id="UP000183567"/>
    </source>
</evidence>
<proteinExistence type="predicted"/>
<dbReference type="Pfam" id="PF00400">
    <property type="entry name" value="WD40"/>
    <property type="match status" value="5"/>
</dbReference>
<evidence type="ECO:0000256" key="3">
    <source>
        <dbReference type="PROSITE-ProRule" id="PRU00221"/>
    </source>
</evidence>
<reference evidence="5 6" key="1">
    <citation type="submission" date="2016-03" db="EMBL/GenBank/DDBJ databases">
        <title>Comparative genomics of the ectomycorrhizal sister species Rhizopogon vinicolor and Rhizopogon vesiculosus (Basidiomycota: Boletales) reveals a divergence of the mating type B locus.</title>
        <authorList>
            <person name="Mujic A.B."/>
            <person name="Kuo A."/>
            <person name="Tritt A."/>
            <person name="Lipzen A."/>
            <person name="Chen C."/>
            <person name="Johnson J."/>
            <person name="Sharma A."/>
            <person name="Barry K."/>
            <person name="Grigoriev I.V."/>
            <person name="Spatafora J.W."/>
        </authorList>
    </citation>
    <scope>NUCLEOTIDE SEQUENCE [LARGE SCALE GENOMIC DNA]</scope>
    <source>
        <strain evidence="5 6">AM-OR11-056</strain>
    </source>
</reference>
<dbReference type="AlphaFoldDB" id="A0A1J8PTI0"/>
<feature type="repeat" description="WD" evidence="3">
    <location>
        <begin position="239"/>
        <end position="280"/>
    </location>
</feature>
<dbReference type="Gene3D" id="2.130.10.10">
    <property type="entry name" value="YVTN repeat-like/Quinoprotein amine dehydrogenase"/>
    <property type="match status" value="3"/>
</dbReference>
<feature type="repeat" description="WD" evidence="3">
    <location>
        <begin position="108"/>
        <end position="143"/>
    </location>
</feature>
<protein>
    <submittedName>
        <fullName evidence="5">Uncharacterized protein</fullName>
    </submittedName>
</protein>